<dbReference type="SMART" id="SM00198">
    <property type="entry name" value="SCP"/>
    <property type="match status" value="1"/>
</dbReference>
<dbReference type="OrthoDB" id="5873441at2759"/>
<dbReference type="AlphaFoldDB" id="A0A016SG59"/>
<proteinExistence type="predicted"/>
<dbReference type="Proteomes" id="UP000024635">
    <property type="component" value="Unassembled WGS sequence"/>
</dbReference>
<comment type="caution">
    <text evidence="2">The sequence shown here is derived from an EMBL/GenBank/DDBJ whole genome shotgun (WGS) entry which is preliminary data.</text>
</comment>
<evidence type="ECO:0000259" key="1">
    <source>
        <dbReference type="SMART" id="SM00198"/>
    </source>
</evidence>
<keyword evidence="3" id="KW-1185">Reference proteome</keyword>
<dbReference type="STRING" id="53326.A0A016SG59"/>
<dbReference type="InterPro" id="IPR001283">
    <property type="entry name" value="CRISP-related"/>
</dbReference>
<dbReference type="Pfam" id="PF00188">
    <property type="entry name" value="CAP"/>
    <property type="match status" value="1"/>
</dbReference>
<dbReference type="InterPro" id="IPR035940">
    <property type="entry name" value="CAP_sf"/>
</dbReference>
<organism evidence="2 3">
    <name type="scientific">Ancylostoma ceylanicum</name>
    <dbReference type="NCBI Taxonomy" id="53326"/>
    <lineage>
        <taxon>Eukaryota</taxon>
        <taxon>Metazoa</taxon>
        <taxon>Ecdysozoa</taxon>
        <taxon>Nematoda</taxon>
        <taxon>Chromadorea</taxon>
        <taxon>Rhabditida</taxon>
        <taxon>Rhabditina</taxon>
        <taxon>Rhabditomorpha</taxon>
        <taxon>Strongyloidea</taxon>
        <taxon>Ancylostomatidae</taxon>
        <taxon>Ancylostomatinae</taxon>
        <taxon>Ancylostoma</taxon>
    </lineage>
</organism>
<dbReference type="InterPro" id="IPR014044">
    <property type="entry name" value="CAP_dom"/>
</dbReference>
<evidence type="ECO:0000313" key="2">
    <source>
        <dbReference type="EMBL" id="EYB89555.1"/>
    </source>
</evidence>
<gene>
    <name evidence="2" type="primary">Acey_s0230.g2959</name>
    <name evidence="2" type="ORF">Y032_0230g2959</name>
</gene>
<dbReference type="EMBL" id="JARK01001566">
    <property type="protein sequence ID" value="EYB89555.1"/>
    <property type="molecule type" value="Genomic_DNA"/>
</dbReference>
<dbReference type="Gene3D" id="3.40.33.10">
    <property type="entry name" value="CAP"/>
    <property type="match status" value="1"/>
</dbReference>
<dbReference type="PRINTS" id="PR00837">
    <property type="entry name" value="V5TPXLIKE"/>
</dbReference>
<dbReference type="PANTHER" id="PTHR10334">
    <property type="entry name" value="CYSTEINE-RICH SECRETORY PROTEIN-RELATED"/>
    <property type="match status" value="1"/>
</dbReference>
<feature type="domain" description="SCP" evidence="1">
    <location>
        <begin position="1"/>
        <end position="118"/>
    </location>
</feature>
<sequence length="174" mass="18817">MPPLMYNCSLEISALNWANHVQCAIIASNKEDVGENLFEVNIAIPLKEAAENATKLWAEGISNHGISSLIRPKDDDHIGSGTQVLWAETHSVGCGAINCRNGHTMVICHYFPRGNSIGAPIYKAGKTLSECGLDVVKEVPHKNTGLCVEQTEEGDTSSSEMEHKIDEIGDLFGV</sequence>
<name>A0A016SG59_9BILA</name>
<dbReference type="CDD" id="cd05380">
    <property type="entry name" value="CAP_euk"/>
    <property type="match status" value="1"/>
</dbReference>
<accession>A0A016SG59</accession>
<reference evidence="3" key="1">
    <citation type="journal article" date="2015" name="Nat. Genet.">
        <title>The genome and transcriptome of the zoonotic hookworm Ancylostoma ceylanicum identify infection-specific gene families.</title>
        <authorList>
            <person name="Schwarz E.M."/>
            <person name="Hu Y."/>
            <person name="Antoshechkin I."/>
            <person name="Miller M.M."/>
            <person name="Sternberg P.W."/>
            <person name="Aroian R.V."/>
        </authorList>
    </citation>
    <scope>NUCLEOTIDE SEQUENCE</scope>
    <source>
        <strain evidence="3">HY135</strain>
    </source>
</reference>
<protein>
    <recommendedName>
        <fullName evidence="1">SCP domain-containing protein</fullName>
    </recommendedName>
</protein>
<evidence type="ECO:0000313" key="3">
    <source>
        <dbReference type="Proteomes" id="UP000024635"/>
    </source>
</evidence>
<dbReference type="SUPFAM" id="SSF55797">
    <property type="entry name" value="PR-1-like"/>
    <property type="match status" value="1"/>
</dbReference>